<feature type="compositionally biased region" description="Basic and acidic residues" evidence="2">
    <location>
        <begin position="156"/>
        <end position="183"/>
    </location>
</feature>
<evidence type="ECO:0000259" key="3">
    <source>
        <dbReference type="PROSITE" id="PS50829"/>
    </source>
</evidence>
<dbReference type="GO" id="GO:1990635">
    <property type="term" value="C:proximal dendrite"/>
    <property type="evidence" value="ECO:0007669"/>
    <property type="project" value="TreeGrafter"/>
</dbReference>
<evidence type="ECO:0000313" key="5">
    <source>
        <dbReference type="Proteomes" id="UP000314980"/>
    </source>
</evidence>
<dbReference type="PANTHER" id="PTHR14445:SF38">
    <property type="entry name" value="GRB10-INTERACTING GYF PROTEIN 2"/>
    <property type="match status" value="1"/>
</dbReference>
<dbReference type="GO" id="GO:0048009">
    <property type="term" value="P:insulin-like growth factor receptor signaling pathway"/>
    <property type="evidence" value="ECO:0007669"/>
    <property type="project" value="TreeGrafter"/>
</dbReference>
<feature type="compositionally biased region" description="Low complexity" evidence="2">
    <location>
        <begin position="876"/>
        <end position="889"/>
    </location>
</feature>
<dbReference type="Pfam" id="PF02213">
    <property type="entry name" value="GYF"/>
    <property type="match status" value="1"/>
</dbReference>
<reference evidence="5" key="1">
    <citation type="submission" date="2015-09" db="EMBL/GenBank/DDBJ databases">
        <authorList>
            <person name="Sai Rama Sridatta P."/>
        </authorList>
    </citation>
    <scope>NUCLEOTIDE SEQUENCE [LARGE SCALE GENOMIC DNA]</scope>
</reference>
<feature type="compositionally biased region" description="Basic and acidic residues" evidence="2">
    <location>
        <begin position="207"/>
        <end position="256"/>
    </location>
</feature>
<dbReference type="GO" id="GO:0016020">
    <property type="term" value="C:membrane"/>
    <property type="evidence" value="ECO:0007669"/>
    <property type="project" value="TreeGrafter"/>
</dbReference>
<feature type="domain" description="GYF" evidence="3">
    <location>
        <begin position="528"/>
        <end position="576"/>
    </location>
</feature>
<dbReference type="InterPro" id="IPR051640">
    <property type="entry name" value="GRB10-interact_GYF"/>
</dbReference>
<gene>
    <name evidence="4" type="primary">GIGYF2</name>
    <name evidence="6" type="synonym">gigyf2</name>
</gene>
<feature type="compositionally biased region" description="Acidic residues" evidence="2">
    <location>
        <begin position="318"/>
        <end position="327"/>
    </location>
</feature>
<dbReference type="GeneTree" id="ENSGT00940000156108"/>
<evidence type="ECO:0000313" key="6">
    <source>
        <dbReference type="RefSeq" id="XP_018532134.1"/>
    </source>
</evidence>
<dbReference type="Proteomes" id="UP000694890">
    <property type="component" value="Linkage group LG4"/>
</dbReference>
<feature type="compositionally biased region" description="Basic and acidic residues" evidence="2">
    <location>
        <begin position="384"/>
        <end position="393"/>
    </location>
</feature>
<feature type="region of interest" description="Disordered" evidence="2">
    <location>
        <begin position="779"/>
        <end position="946"/>
    </location>
</feature>
<feature type="compositionally biased region" description="Polar residues" evidence="2">
    <location>
        <begin position="1249"/>
        <end position="1270"/>
    </location>
</feature>
<organism evidence="4 5">
    <name type="scientific">Lates calcarifer</name>
    <name type="common">Barramundi</name>
    <name type="synonym">Holocentrus calcarifer</name>
    <dbReference type="NCBI Taxonomy" id="8187"/>
    <lineage>
        <taxon>Eukaryota</taxon>
        <taxon>Metazoa</taxon>
        <taxon>Chordata</taxon>
        <taxon>Craniata</taxon>
        <taxon>Vertebrata</taxon>
        <taxon>Euteleostomi</taxon>
        <taxon>Actinopterygii</taxon>
        <taxon>Neopterygii</taxon>
        <taxon>Teleostei</taxon>
        <taxon>Neoteleostei</taxon>
        <taxon>Acanthomorphata</taxon>
        <taxon>Carangaria</taxon>
        <taxon>Carangaria incertae sedis</taxon>
        <taxon>Centropomidae</taxon>
        <taxon>Lates</taxon>
    </lineage>
</organism>
<dbReference type="GO" id="GO:0031982">
    <property type="term" value="C:vesicle"/>
    <property type="evidence" value="ECO:0007669"/>
    <property type="project" value="TreeGrafter"/>
</dbReference>
<evidence type="ECO:0000256" key="1">
    <source>
        <dbReference type="ARBA" id="ARBA00038015"/>
    </source>
</evidence>
<protein>
    <submittedName>
        <fullName evidence="4">GRB10 interacting GYF protein 2</fullName>
    </submittedName>
    <submittedName>
        <fullName evidence="6">GRB10-interacting GYF protein 2 isoform X2</fullName>
    </submittedName>
</protein>
<feature type="compositionally biased region" description="Basic and acidic residues" evidence="2">
    <location>
        <begin position="779"/>
        <end position="873"/>
    </location>
</feature>
<dbReference type="CTD" id="26058"/>
<feature type="compositionally biased region" description="Low complexity" evidence="2">
    <location>
        <begin position="1035"/>
        <end position="1063"/>
    </location>
</feature>
<comment type="similarity">
    <text evidence="1">Belongs to the GIGYF family.</text>
</comment>
<feature type="compositionally biased region" description="Acidic residues" evidence="2">
    <location>
        <begin position="277"/>
        <end position="286"/>
    </location>
</feature>
<feature type="region of interest" description="Disordered" evidence="2">
    <location>
        <begin position="116"/>
        <end position="405"/>
    </location>
</feature>
<feature type="compositionally biased region" description="Basic and acidic residues" evidence="2">
    <location>
        <begin position="1024"/>
        <end position="1034"/>
    </location>
</feature>
<reference evidence="6" key="2">
    <citation type="submission" date="2025-04" db="UniProtKB">
        <authorList>
            <consortium name="RefSeq"/>
        </authorList>
    </citation>
    <scope>IDENTIFICATION</scope>
    <source>
        <tissue evidence="6">Brain</tissue>
    </source>
</reference>
<feature type="compositionally biased region" description="Basic and acidic residues" evidence="2">
    <location>
        <begin position="328"/>
        <end position="354"/>
    </location>
</feature>
<dbReference type="Proteomes" id="UP000314980">
    <property type="component" value="Unassembled WGS sequence"/>
</dbReference>
<feature type="compositionally biased region" description="Low complexity" evidence="2">
    <location>
        <begin position="908"/>
        <end position="931"/>
    </location>
</feature>
<dbReference type="PANTHER" id="PTHR14445">
    <property type="entry name" value="GRB10 INTERACTING GYF PROTEIN"/>
    <property type="match status" value="1"/>
</dbReference>
<dbReference type="RefSeq" id="XP_018532134.1">
    <property type="nucleotide sequence ID" value="XM_018676618.2"/>
</dbReference>
<feature type="compositionally biased region" description="Low complexity" evidence="2">
    <location>
        <begin position="1220"/>
        <end position="1240"/>
    </location>
</feature>
<feature type="region of interest" description="Disordered" evidence="2">
    <location>
        <begin position="1218"/>
        <end position="1282"/>
    </location>
</feature>
<accession>A0A4W6DLE5</accession>
<dbReference type="PROSITE" id="PS50829">
    <property type="entry name" value="GYF"/>
    <property type="match status" value="1"/>
</dbReference>
<dbReference type="InterPro" id="IPR003169">
    <property type="entry name" value="GYF"/>
</dbReference>
<feature type="compositionally biased region" description="Basic and acidic residues" evidence="2">
    <location>
        <begin position="300"/>
        <end position="317"/>
    </location>
</feature>
<feature type="region of interest" description="Disordered" evidence="2">
    <location>
        <begin position="1024"/>
        <end position="1069"/>
    </location>
</feature>
<feature type="compositionally biased region" description="Polar residues" evidence="2">
    <location>
        <begin position="934"/>
        <end position="946"/>
    </location>
</feature>
<feature type="region of interest" description="Disordered" evidence="2">
    <location>
        <begin position="693"/>
        <end position="718"/>
    </location>
</feature>
<reference evidence="4" key="3">
    <citation type="submission" date="2025-05" db="UniProtKB">
        <authorList>
            <consortium name="Ensembl"/>
        </authorList>
    </citation>
    <scope>IDENTIFICATION</scope>
</reference>
<feature type="compositionally biased region" description="Basic and acidic residues" evidence="2">
    <location>
        <begin position="890"/>
        <end position="907"/>
    </location>
</feature>
<sequence>MAETQTLNFGPEWLRALSGGGGSGGGGSSNAVASPPLSPALPKYKLADYRYGREEMLALYVKDNKIPIDLHDKEFLPILQEEPLPPLALVSFTEEEQRNFSMSVNSAAVLRLTGRGGGPIAGAPRGRSTSRGRGRGRGDGGFYQRSFDDVEGFGRGGREMHRSQSWEERGDRRFEKPGRKDPDAAPGHFQMNHIRGNYEDGGTGLPRKHDFTRSESENWRTSRDDQNDGPRSAGWREHPDQRRRFPFDAREDERGYRRPRSGSGSLEDERDSLPEWCLEDADEEAGTFDSSGAFLSLKKASKEPILEEAELDFKPLEECEEGLEEEDSQPKETKETETEAKREADRKELARVSEEAQPVAQPVAPPVSEPQAPAQSLSPNQPSRTEETERPAERQPPLELPPEPCKVPLHVPMSNSMLESLPMTHISTTLAEVSAPSPSIQLPQQKPMEVPMAMNNPLPFSSTVMAPIGRPTSVPHDTDEDEGLKHFEQEAEKMVAYLQDGVVDDDRLAAKTSEKPKPAGLPLTHEAALKWFYKDPQGEIQGPFSNQEMTEWFQAGYFTVSLLVKRGCDEVFQPLGEIMKIWGRVPFTPGPAPPPLQGDGDQERLKRQQELTALNLYQLQQLQYQYLLRQQYAQALAQQKAAALSSAPLQQQQQHQQQINLLLQQYQALKIRASESLLPPVTRSLSVPDSGSVWEMQNPSSQASCTPNLQQAAPSTWDGSSVWDLPIDSMAQAPTIEQMQQLEKTKAAKLELERREAEMRAKREEEERKRLEEALRARQEEERKRLEEEELARQKQEEALRRQREQEEAQRRQKEEEERLAQEEALRRLEERRREEEERKKREEFLRKQEEERRKQEELEALRRREEEKRAEEEAAAAAAAAALAQQQQEEQKRREQETQRQLELQRQRQQQQEALRRLQQQQQQQQQLAQMKLPSSSKWGQQSANAINQTQNALSLAEIQKLEEERERQVREEQRRQQQELLKLQQQQALQQSQQPQAKLSGWGNVAKQPVVTKSLLEIQREEAQQMKQRKEQQQQQQQQQHHPTITQQTRSQNRTTSLSNSVWGSVNTSTCTNWGSDSSSIWGDTHNSNMGFWDEAVKEAVQQPPQTRKGSTQKNNKGNANLSNSLSGRANKKVEEEEKLLKLFQGVNKSQQDTFMQWCEQTLHTLNTANNLDVPTFASFLKEVDSPYEVHDYIRAYLGDTPEAKDFAKQFLERRAKQNANQQKQAPQNQQQALKQQQDSVWGGTGSSSLYQSNHTSGQQQRFETVTSGKKKKKQKMVRADPSLLGFSVNASSERLNMGEIETLEDF</sequence>
<keyword evidence="5" id="KW-1185">Reference proteome</keyword>
<proteinExistence type="inferred from homology"/>
<dbReference type="SMART" id="SM00444">
    <property type="entry name" value="GYF"/>
    <property type="match status" value="1"/>
</dbReference>
<name>A0A4W6DLE5_LATCA</name>
<feature type="compositionally biased region" description="Polar residues" evidence="2">
    <location>
        <begin position="1105"/>
        <end position="1130"/>
    </location>
</feature>
<evidence type="ECO:0000256" key="2">
    <source>
        <dbReference type="SAM" id="MobiDB-lite"/>
    </source>
</evidence>
<dbReference type="CDD" id="cd00072">
    <property type="entry name" value="GYF"/>
    <property type="match status" value="1"/>
</dbReference>
<dbReference type="Gene3D" id="3.30.1490.40">
    <property type="match status" value="1"/>
</dbReference>
<dbReference type="Ensembl" id="ENSLCAT00010026285.1">
    <property type="protein sequence ID" value="ENSLCAP00010025736.1"/>
    <property type="gene ID" value="ENSLCAG00010012031.1"/>
</dbReference>
<dbReference type="GO" id="GO:0005829">
    <property type="term" value="C:cytosol"/>
    <property type="evidence" value="ECO:0007669"/>
    <property type="project" value="TreeGrafter"/>
</dbReference>
<dbReference type="InterPro" id="IPR035445">
    <property type="entry name" value="GYF-like_dom_sf"/>
</dbReference>
<evidence type="ECO:0000313" key="4">
    <source>
        <dbReference type="Ensembl" id="ENSLCAP00010025736.1"/>
    </source>
</evidence>
<feature type="region of interest" description="Disordered" evidence="2">
    <location>
        <begin position="1102"/>
        <end position="1135"/>
    </location>
</feature>
<dbReference type="SUPFAM" id="SSF55277">
    <property type="entry name" value="GYF domain"/>
    <property type="match status" value="1"/>
</dbReference>
<dbReference type="GO" id="GO:0043204">
    <property type="term" value="C:perikaryon"/>
    <property type="evidence" value="ECO:0007669"/>
    <property type="project" value="TreeGrafter"/>
</dbReference>
<dbReference type="OrthoDB" id="48509at2759"/>
<dbReference type="GeneID" id="108883453"/>